<dbReference type="Proteomes" id="UP000070700">
    <property type="component" value="Unassembled WGS sequence"/>
</dbReference>
<reference evidence="1 2" key="1">
    <citation type="submission" date="2015-10" db="EMBL/GenBank/DDBJ databases">
        <title>Full genome of DAOMC 229536 Phialocephala scopiformis, a fungal endophyte of spruce producing the potent anti-insectan compound rugulosin.</title>
        <authorList>
            <consortium name="DOE Joint Genome Institute"/>
            <person name="Walker A.K."/>
            <person name="Frasz S.L."/>
            <person name="Seifert K.A."/>
            <person name="Miller J.D."/>
            <person name="Mondo S.J."/>
            <person name="Labutti K."/>
            <person name="Lipzen A."/>
            <person name="Dockter R."/>
            <person name="Kennedy M."/>
            <person name="Grigoriev I.V."/>
            <person name="Spatafora J.W."/>
        </authorList>
    </citation>
    <scope>NUCLEOTIDE SEQUENCE [LARGE SCALE GENOMIC DNA]</scope>
    <source>
        <strain evidence="1 2">CBS 120377</strain>
    </source>
</reference>
<organism evidence="1 2">
    <name type="scientific">Mollisia scopiformis</name>
    <name type="common">Conifer needle endophyte fungus</name>
    <name type="synonym">Phialocephala scopiformis</name>
    <dbReference type="NCBI Taxonomy" id="149040"/>
    <lineage>
        <taxon>Eukaryota</taxon>
        <taxon>Fungi</taxon>
        <taxon>Dikarya</taxon>
        <taxon>Ascomycota</taxon>
        <taxon>Pezizomycotina</taxon>
        <taxon>Leotiomycetes</taxon>
        <taxon>Helotiales</taxon>
        <taxon>Mollisiaceae</taxon>
        <taxon>Mollisia</taxon>
    </lineage>
</organism>
<gene>
    <name evidence="1" type="ORF">LY89DRAFT_730547</name>
</gene>
<dbReference type="RefSeq" id="XP_018074865.1">
    <property type="nucleotide sequence ID" value="XM_018219491.1"/>
</dbReference>
<dbReference type="KEGG" id="psco:LY89DRAFT_730547"/>
<name>A0A194XJV6_MOLSC</name>
<sequence>MSTLPISTKTNNPKASTNPNITYLHPQYFPNHHSERVKIKYGPFLVPGNDMAGFQLRNVTKPCSDCKITFFQADLEYEDGSYANANTGMWLHHMVLLNPTQRDTVCPTHPERIFASGNERTAANICVDGTKEAGYHLTPTSTLLLTTELMNETPHPTFVYITVTYEYIPSPPPTFRPVKIVWLDIGSCSESEYPVPVDETAFSITAAPWIADISGDVLFAAAHPHDGGVELEVLRGGEGFCTSMATYGGTEGYREGDGMEHISSMSVCTGLGRMDVGAEWGVVARYDLNEHAPMVGLEVIPEPIMGIALLYVAQDGA</sequence>
<dbReference type="Pfam" id="PF07712">
    <property type="entry name" value="SURNod19"/>
    <property type="match status" value="1"/>
</dbReference>
<dbReference type="AlphaFoldDB" id="A0A194XJV6"/>
<accession>A0A194XJV6</accession>
<proteinExistence type="predicted"/>
<dbReference type="EMBL" id="KQ947409">
    <property type="protein sequence ID" value="KUJ20510.1"/>
    <property type="molecule type" value="Genomic_DNA"/>
</dbReference>
<evidence type="ECO:0000313" key="1">
    <source>
        <dbReference type="EMBL" id="KUJ20510.1"/>
    </source>
</evidence>
<dbReference type="OrthoDB" id="4142625at2759"/>
<evidence type="ECO:0000313" key="2">
    <source>
        <dbReference type="Proteomes" id="UP000070700"/>
    </source>
</evidence>
<dbReference type="InParanoid" id="A0A194XJV6"/>
<dbReference type="GeneID" id="28829217"/>
<keyword evidence="2" id="KW-1185">Reference proteome</keyword>
<dbReference type="InterPro" id="IPR011692">
    <property type="entry name" value="Stress_up-reg_Nod19"/>
</dbReference>
<protein>
    <submittedName>
        <fullName evidence="1">Uncharacterized protein</fullName>
    </submittedName>
</protein>